<dbReference type="GeneID" id="83208425"/>
<dbReference type="EMBL" id="JARTCD010000003">
    <property type="protein sequence ID" value="KAJ8662830.1"/>
    <property type="molecule type" value="Genomic_DNA"/>
</dbReference>
<organism evidence="13 14">
    <name type="scientific">Lichtheimia ornata</name>
    <dbReference type="NCBI Taxonomy" id="688661"/>
    <lineage>
        <taxon>Eukaryota</taxon>
        <taxon>Fungi</taxon>
        <taxon>Fungi incertae sedis</taxon>
        <taxon>Mucoromycota</taxon>
        <taxon>Mucoromycotina</taxon>
        <taxon>Mucoromycetes</taxon>
        <taxon>Mucorales</taxon>
        <taxon>Lichtheimiaceae</taxon>
        <taxon>Lichtheimia</taxon>
    </lineage>
</organism>
<evidence type="ECO:0000313" key="13">
    <source>
        <dbReference type="EMBL" id="KAJ8662830.1"/>
    </source>
</evidence>
<evidence type="ECO:0000256" key="9">
    <source>
        <dbReference type="ARBA" id="ARBA00038030"/>
    </source>
</evidence>
<dbReference type="PANTHER" id="PTHR46208:SF1">
    <property type="entry name" value="MITOCHONDRIAL IMPORT RECEPTOR SUBUNIT TOM70"/>
    <property type="match status" value="1"/>
</dbReference>
<feature type="repeat" description="TPR" evidence="10">
    <location>
        <begin position="380"/>
        <end position="413"/>
    </location>
</feature>
<dbReference type="Gene3D" id="1.25.40.10">
    <property type="entry name" value="Tetratricopeptide repeat domain"/>
    <property type="match status" value="2"/>
</dbReference>
<feature type="repeat" description="TPR" evidence="10">
    <location>
        <begin position="448"/>
        <end position="481"/>
    </location>
</feature>
<dbReference type="PROSITE" id="PS50005">
    <property type="entry name" value="TPR"/>
    <property type="match status" value="4"/>
</dbReference>
<keyword evidence="4" id="KW-1000">Mitochondrion outer membrane</keyword>
<dbReference type="SUPFAM" id="SSF48452">
    <property type="entry name" value="TPR-like"/>
    <property type="match status" value="2"/>
</dbReference>
<keyword evidence="5 10" id="KW-0802">TPR repeat</keyword>
<comment type="subcellular location">
    <subcellularLocation>
        <location evidence="1">Mitochondrion outer membrane</location>
        <topology evidence="1">Single-pass membrane protein</topology>
    </subcellularLocation>
</comment>
<feature type="compositionally biased region" description="Basic and acidic residues" evidence="11">
    <location>
        <begin position="73"/>
        <end position="82"/>
    </location>
</feature>
<evidence type="ECO:0000256" key="6">
    <source>
        <dbReference type="ARBA" id="ARBA00022989"/>
    </source>
</evidence>
<dbReference type="PANTHER" id="PTHR46208">
    <property type="entry name" value="MITOCHONDRIAL IMPORT RECEPTOR SUBUNIT TOM70"/>
    <property type="match status" value="1"/>
</dbReference>
<evidence type="ECO:0000256" key="12">
    <source>
        <dbReference type="SAM" id="Phobius"/>
    </source>
</evidence>
<dbReference type="GO" id="GO:0008320">
    <property type="term" value="F:protein transmembrane transporter activity"/>
    <property type="evidence" value="ECO:0007669"/>
    <property type="project" value="TreeGrafter"/>
</dbReference>
<comment type="similarity">
    <text evidence="9">Belongs to the Tom70 family.</text>
</comment>
<evidence type="ECO:0000256" key="8">
    <source>
        <dbReference type="ARBA" id="ARBA00023136"/>
    </source>
</evidence>
<accession>A0AAD7Y2Z4</accession>
<keyword evidence="14" id="KW-1185">Reference proteome</keyword>
<evidence type="ECO:0000256" key="5">
    <source>
        <dbReference type="ARBA" id="ARBA00022803"/>
    </source>
</evidence>
<feature type="repeat" description="TPR" evidence="10">
    <location>
        <begin position="115"/>
        <end position="148"/>
    </location>
</feature>
<evidence type="ECO:0000256" key="11">
    <source>
        <dbReference type="SAM" id="MobiDB-lite"/>
    </source>
</evidence>
<sequence length="587" mass="65074">MPSEHTTNSATERMKRFLEDKDWKFYCAVAAGVAAAGAGAYYLSSSGSDKKKPKQHKREMKKEGSASSPAATETKKEKEPATAEKAAAAVSEEQYEEMSDEAIEALSQEKRAEAAQTLKAKGNSLFTSKNYEEAVRLYTQAIRFKADSIFFANRAACFANLGKHDNVIEDCNAALKLDPVYVKALNRRALAFEKKGEFVNSLYDYTCVCILDGFRNENAAKAMERMLQRVSQDKAQEIMKSKKPRLPSSTFVNAYFESFRPVNLELPANVDESSGDGYFVKAYNAVKEKNFTEALEACEKAIELGCSSQYQAYAYNLRGTFDFLKGDNKGALEALDKSIELDSKLVQSYIKRSSLYMEQSDITNAFKQFDDALAINPSDPDVYYHRGQVNYISGNFDAAAKDYTESLKLDDSFVFAHIQLGVVQYKLGSISSAMSTFNNTLKKFPQSADVQNYYGELLVDQQKISEAIEAFSKAIELDAKNPLPYINKAMLMYQAMGDATEATNLCKKALEFDPACDAAVASLAQILLELGKAEEALGYYEMAIGLARTQPELEHAISYVEATKAQIRFAQEYPEAAAKLRAGRGGM</sequence>
<feature type="repeat" description="TPR" evidence="10">
    <location>
        <begin position="346"/>
        <end position="379"/>
    </location>
</feature>
<keyword evidence="3" id="KW-0677">Repeat</keyword>
<feature type="transmembrane region" description="Helical" evidence="12">
    <location>
        <begin position="23"/>
        <end position="43"/>
    </location>
</feature>
<dbReference type="GO" id="GO:0030150">
    <property type="term" value="P:protein import into mitochondrial matrix"/>
    <property type="evidence" value="ECO:0007669"/>
    <property type="project" value="TreeGrafter"/>
</dbReference>
<name>A0AAD7Y2Z4_9FUNG</name>
<dbReference type="Pfam" id="PF13181">
    <property type="entry name" value="TPR_8"/>
    <property type="match status" value="1"/>
</dbReference>
<protein>
    <submittedName>
        <fullName evidence="13">Uncharacterized protein</fullName>
    </submittedName>
</protein>
<dbReference type="GO" id="GO:0045039">
    <property type="term" value="P:protein insertion into mitochondrial inner membrane"/>
    <property type="evidence" value="ECO:0007669"/>
    <property type="project" value="TreeGrafter"/>
</dbReference>
<keyword evidence="8 12" id="KW-0472">Membrane</keyword>
<evidence type="ECO:0000256" key="2">
    <source>
        <dbReference type="ARBA" id="ARBA00022692"/>
    </source>
</evidence>
<proteinExistence type="inferred from homology"/>
<evidence type="ECO:0000256" key="4">
    <source>
        <dbReference type="ARBA" id="ARBA00022787"/>
    </source>
</evidence>
<dbReference type="Pfam" id="PF13414">
    <property type="entry name" value="TPR_11"/>
    <property type="match status" value="2"/>
</dbReference>
<dbReference type="InterPro" id="IPR011990">
    <property type="entry name" value="TPR-like_helical_dom_sf"/>
</dbReference>
<dbReference type="InterPro" id="IPR019734">
    <property type="entry name" value="TPR_rpt"/>
</dbReference>
<dbReference type="RefSeq" id="XP_058347743.1">
    <property type="nucleotide sequence ID" value="XM_058481105.1"/>
</dbReference>
<reference evidence="13 14" key="1">
    <citation type="submission" date="2023-03" db="EMBL/GenBank/DDBJ databases">
        <title>Genome sequence of Lichtheimia ornata CBS 291.66.</title>
        <authorList>
            <person name="Mohabir J.T."/>
            <person name="Shea T.P."/>
            <person name="Kurbessoian T."/>
            <person name="Berby B."/>
            <person name="Fontaine J."/>
            <person name="Livny J."/>
            <person name="Gnirke A."/>
            <person name="Stajich J.E."/>
            <person name="Cuomo C.A."/>
        </authorList>
    </citation>
    <scope>NUCLEOTIDE SEQUENCE [LARGE SCALE GENOMIC DNA]</scope>
    <source>
        <strain evidence="13">CBS 291.66</strain>
    </source>
</reference>
<evidence type="ECO:0000256" key="7">
    <source>
        <dbReference type="ARBA" id="ARBA00023128"/>
    </source>
</evidence>
<evidence type="ECO:0000256" key="1">
    <source>
        <dbReference type="ARBA" id="ARBA00004572"/>
    </source>
</evidence>
<evidence type="ECO:0000256" key="3">
    <source>
        <dbReference type="ARBA" id="ARBA00022737"/>
    </source>
</evidence>
<dbReference type="Proteomes" id="UP001234581">
    <property type="component" value="Unassembled WGS sequence"/>
</dbReference>
<evidence type="ECO:0000256" key="10">
    <source>
        <dbReference type="PROSITE-ProRule" id="PRU00339"/>
    </source>
</evidence>
<feature type="region of interest" description="Disordered" evidence="11">
    <location>
        <begin position="43"/>
        <end position="94"/>
    </location>
</feature>
<dbReference type="GO" id="GO:0030943">
    <property type="term" value="F:mitochondrion targeting sequence binding"/>
    <property type="evidence" value="ECO:0007669"/>
    <property type="project" value="TreeGrafter"/>
</dbReference>
<keyword evidence="6 12" id="KW-1133">Transmembrane helix</keyword>
<gene>
    <name evidence="13" type="ORF">O0I10_001006</name>
</gene>
<comment type="caution">
    <text evidence="13">The sequence shown here is derived from an EMBL/GenBank/DDBJ whole genome shotgun (WGS) entry which is preliminary data.</text>
</comment>
<keyword evidence="7" id="KW-0496">Mitochondrion</keyword>
<keyword evidence="2 12" id="KW-0812">Transmembrane</keyword>
<dbReference type="AlphaFoldDB" id="A0AAD7Y2Z4"/>
<dbReference type="GO" id="GO:0005741">
    <property type="term" value="C:mitochondrial outer membrane"/>
    <property type="evidence" value="ECO:0007669"/>
    <property type="project" value="UniProtKB-SubCell"/>
</dbReference>
<dbReference type="SMART" id="SM00028">
    <property type="entry name" value="TPR"/>
    <property type="match status" value="11"/>
</dbReference>
<dbReference type="Pfam" id="PF14559">
    <property type="entry name" value="TPR_19"/>
    <property type="match status" value="1"/>
</dbReference>
<evidence type="ECO:0000313" key="14">
    <source>
        <dbReference type="Proteomes" id="UP001234581"/>
    </source>
</evidence>